<dbReference type="Gene3D" id="3.10.20.90">
    <property type="entry name" value="Phosphatidylinositol 3-kinase Catalytic Subunit, Chain A, domain 1"/>
    <property type="match status" value="1"/>
</dbReference>
<dbReference type="SUPFAM" id="SSF54236">
    <property type="entry name" value="Ubiquitin-like"/>
    <property type="match status" value="1"/>
</dbReference>
<accession>A0AAW0MP17</accession>
<protein>
    <recommendedName>
        <fullName evidence="1">Ubiquitin-like domain-containing protein</fullName>
    </recommendedName>
</protein>
<evidence type="ECO:0000313" key="2">
    <source>
        <dbReference type="EMBL" id="KAK7882155.1"/>
    </source>
</evidence>
<dbReference type="PROSITE" id="PS50053">
    <property type="entry name" value="UBIQUITIN_2"/>
    <property type="match status" value="1"/>
</dbReference>
<gene>
    <name evidence="2" type="ORF">WMY93_028329</name>
</gene>
<reference evidence="3" key="1">
    <citation type="submission" date="2024-04" db="EMBL/GenBank/DDBJ databases">
        <title>Salinicola lusitanus LLJ914,a marine bacterium isolated from the Okinawa Trough.</title>
        <authorList>
            <person name="Li J."/>
        </authorList>
    </citation>
    <scope>NUCLEOTIDE SEQUENCE [LARGE SCALE GENOMIC DNA]</scope>
</reference>
<proteinExistence type="predicted"/>
<evidence type="ECO:0000259" key="1">
    <source>
        <dbReference type="PROSITE" id="PS50053"/>
    </source>
</evidence>
<dbReference type="InterPro" id="IPR000626">
    <property type="entry name" value="Ubiquitin-like_dom"/>
</dbReference>
<dbReference type="CDD" id="cd17039">
    <property type="entry name" value="Ubl_ubiquitin_like"/>
    <property type="match status" value="1"/>
</dbReference>
<feature type="domain" description="Ubiquitin-like" evidence="1">
    <location>
        <begin position="46"/>
        <end position="83"/>
    </location>
</feature>
<dbReference type="SMART" id="SM00213">
    <property type="entry name" value="UBQ"/>
    <property type="match status" value="1"/>
</dbReference>
<evidence type="ECO:0000313" key="3">
    <source>
        <dbReference type="Proteomes" id="UP001460270"/>
    </source>
</evidence>
<dbReference type="EMBL" id="JBBPFD010000021">
    <property type="protein sequence ID" value="KAK7882155.1"/>
    <property type="molecule type" value="Genomic_DNA"/>
</dbReference>
<keyword evidence="3" id="KW-1185">Reference proteome</keyword>
<dbReference type="AlphaFoldDB" id="A0AAW0MP17"/>
<sequence>MCLQLKVNSPQGNLALIEVCKTQDEFKNITVKQLIDMIVWKMNAVGKLRAVYQGKELEESYTLESYNIKHMSTIQTAVQLDGGR</sequence>
<comment type="caution">
    <text evidence="2">The sequence shown here is derived from an EMBL/GenBank/DDBJ whole genome shotgun (WGS) entry which is preliminary data.</text>
</comment>
<organism evidence="2 3">
    <name type="scientific">Mugilogobius chulae</name>
    <name type="common">yellowstripe goby</name>
    <dbReference type="NCBI Taxonomy" id="88201"/>
    <lineage>
        <taxon>Eukaryota</taxon>
        <taxon>Metazoa</taxon>
        <taxon>Chordata</taxon>
        <taxon>Craniata</taxon>
        <taxon>Vertebrata</taxon>
        <taxon>Euteleostomi</taxon>
        <taxon>Actinopterygii</taxon>
        <taxon>Neopterygii</taxon>
        <taxon>Teleostei</taxon>
        <taxon>Neoteleostei</taxon>
        <taxon>Acanthomorphata</taxon>
        <taxon>Gobiaria</taxon>
        <taxon>Gobiiformes</taxon>
        <taxon>Gobioidei</taxon>
        <taxon>Gobiidae</taxon>
        <taxon>Gobionellinae</taxon>
        <taxon>Mugilogobius</taxon>
    </lineage>
</organism>
<dbReference type="InterPro" id="IPR029071">
    <property type="entry name" value="Ubiquitin-like_domsf"/>
</dbReference>
<dbReference type="Proteomes" id="UP001460270">
    <property type="component" value="Unassembled WGS sequence"/>
</dbReference>
<name>A0AAW0MP17_9GOBI</name>